<feature type="transmembrane region" description="Helical" evidence="2">
    <location>
        <begin position="534"/>
        <end position="558"/>
    </location>
</feature>
<feature type="compositionally biased region" description="Pro residues" evidence="1">
    <location>
        <begin position="64"/>
        <end position="73"/>
    </location>
</feature>
<keyword evidence="2" id="KW-1133">Transmembrane helix</keyword>
<feature type="non-terminal residue" evidence="3">
    <location>
        <position position="1"/>
    </location>
</feature>
<dbReference type="Proteomes" id="UP000308768">
    <property type="component" value="Unassembled WGS sequence"/>
</dbReference>
<feature type="compositionally biased region" description="Polar residues" evidence="1">
    <location>
        <begin position="85"/>
        <end position="94"/>
    </location>
</feature>
<keyword evidence="4" id="KW-1185">Reference proteome</keyword>
<evidence type="ECO:0000256" key="2">
    <source>
        <dbReference type="SAM" id="Phobius"/>
    </source>
</evidence>
<feature type="region of interest" description="Disordered" evidence="1">
    <location>
        <begin position="463"/>
        <end position="492"/>
    </location>
</feature>
<dbReference type="AlphaFoldDB" id="A0A4U0VVC3"/>
<feature type="compositionally biased region" description="Low complexity" evidence="1">
    <location>
        <begin position="291"/>
        <end position="306"/>
    </location>
</feature>
<reference evidence="3 4" key="1">
    <citation type="submission" date="2017-03" db="EMBL/GenBank/DDBJ databases">
        <title>Genomes of endolithic fungi from Antarctica.</title>
        <authorList>
            <person name="Coleine C."/>
            <person name="Masonjones S."/>
            <person name="Stajich J.E."/>
        </authorList>
    </citation>
    <scope>NUCLEOTIDE SEQUENCE [LARGE SCALE GENOMIC DNA]</scope>
    <source>
        <strain evidence="3 4">CCFEE 5187</strain>
    </source>
</reference>
<proteinExistence type="predicted"/>
<feature type="compositionally biased region" description="Low complexity" evidence="1">
    <location>
        <begin position="42"/>
        <end position="56"/>
    </location>
</feature>
<feature type="compositionally biased region" description="Low complexity" evidence="1">
    <location>
        <begin position="107"/>
        <end position="121"/>
    </location>
</feature>
<evidence type="ECO:0000256" key="1">
    <source>
        <dbReference type="SAM" id="MobiDB-lite"/>
    </source>
</evidence>
<evidence type="ECO:0000313" key="3">
    <source>
        <dbReference type="EMBL" id="TKA53494.1"/>
    </source>
</evidence>
<feature type="region of interest" description="Disordered" evidence="1">
    <location>
        <begin position="1"/>
        <end position="136"/>
    </location>
</feature>
<organism evidence="3 4">
    <name type="scientific">Cryomyces minteri</name>
    <dbReference type="NCBI Taxonomy" id="331657"/>
    <lineage>
        <taxon>Eukaryota</taxon>
        <taxon>Fungi</taxon>
        <taxon>Dikarya</taxon>
        <taxon>Ascomycota</taxon>
        <taxon>Pezizomycotina</taxon>
        <taxon>Dothideomycetes</taxon>
        <taxon>Dothideomycetes incertae sedis</taxon>
        <taxon>Cryomyces</taxon>
    </lineage>
</organism>
<accession>A0A4U0VVC3</accession>
<feature type="compositionally biased region" description="Basic and acidic residues" evidence="1">
    <location>
        <begin position="470"/>
        <end position="487"/>
    </location>
</feature>
<keyword evidence="2" id="KW-0812">Transmembrane</keyword>
<feature type="region of interest" description="Disordered" evidence="1">
    <location>
        <begin position="234"/>
        <end position="253"/>
    </location>
</feature>
<comment type="caution">
    <text evidence="3">The sequence shown here is derived from an EMBL/GenBank/DDBJ whole genome shotgun (WGS) entry which is preliminary data.</text>
</comment>
<feature type="compositionally biased region" description="Low complexity" evidence="1">
    <location>
        <begin position="74"/>
        <end position="83"/>
    </location>
</feature>
<name>A0A4U0VVC3_9PEZI</name>
<evidence type="ECO:0000313" key="4">
    <source>
        <dbReference type="Proteomes" id="UP000308768"/>
    </source>
</evidence>
<protein>
    <submittedName>
        <fullName evidence="3">Uncharacterized protein</fullName>
    </submittedName>
</protein>
<keyword evidence="2" id="KW-0472">Membrane</keyword>
<feature type="compositionally biased region" description="Polar residues" evidence="1">
    <location>
        <begin position="308"/>
        <end position="317"/>
    </location>
</feature>
<feature type="compositionally biased region" description="Low complexity" evidence="1">
    <location>
        <begin position="170"/>
        <end position="198"/>
    </location>
</feature>
<feature type="region of interest" description="Disordered" evidence="1">
    <location>
        <begin position="270"/>
        <end position="402"/>
    </location>
</feature>
<feature type="region of interest" description="Disordered" evidence="1">
    <location>
        <begin position="161"/>
        <end position="198"/>
    </location>
</feature>
<sequence length="635" mass="67055">TPAVKESPATESVTVEGSAGNPQPTHADSSAQATIQAQGDKPTAAEPTPVEAPTVELKFKVPEKPAPTAPPAAPKTSATEPTANVADSSTQATTLPAAPKASTVESTAKTADETTQGTTQTPAMKPTGQGSSSLSADAEEAIAKMRAMMAKNAAAKEAAAKDAAAKDAAAKGAAMKPKTAYAESSAQTTAQTPAAQFAPVEVPVVKPRSFYADSSTQTAAPTLDVAPTAAKGAAAAKPMSAYTDSSTQVGPVDLKPSSLLAPAVIQGASGKLNPKYVDSSTQMVAGKPEPARAAPVVAKDVPAKPKSTYASSSTQTVDKPKPSYASSSTQTVIKPKPSYASSSTQTDDKPKPSYASSSTQTDDKPKPSYTDSSTQTVDKPKPVYVDSSTQTPKVAYKDASTQTPIKANGLPLWTSGPMLVEEPGLGPRMPQTIHPGYYRNLRLEAHLRPFNVPTARMTPLLDDQPTLRMEPPKPKVEQPKIETEVKPDVASATTTTAPVASVPAVATEPHVCPAPTTIHHYHRISKRKLSTSELWAMVPLWASLLIILFFLLFTYFSFTTFAERWMWLRANESARRFVVAWRERGYGGSRGLGVGIGLDWAGADARWMVGVPGGWWEGAMFEVEQWIGMKRGYYM</sequence>
<dbReference type="EMBL" id="NAJN01002382">
    <property type="protein sequence ID" value="TKA53494.1"/>
    <property type="molecule type" value="Genomic_DNA"/>
</dbReference>
<feature type="compositionally biased region" description="Polar residues" evidence="1">
    <location>
        <begin position="9"/>
        <end position="37"/>
    </location>
</feature>
<gene>
    <name evidence="3" type="ORF">B0A49_12380</name>
</gene>